<comment type="caution">
    <text evidence="9">The sequence shown here is derived from an EMBL/GenBank/DDBJ whole genome shotgun (WGS) entry which is preliminary data.</text>
</comment>
<sequence>MSHLTIIVAATKANGIGQNSRLPWRLTREMKYFAKVTSTAPEGQSNAVIMGRNTWESIPQKYRPLPNRINIVTSRNTNYRVQPSSESNVYLHHDFASAIGRLTGMSSEGKPIHRTFVIGGQSLYTESLALSATSSLAFVDRILLTRIISPSFEECDVFMPDFLGIEGGADGKGEGKWGRASHNDLETWLGFEVPEGEQEEGGIKYEYQMWIWKP</sequence>
<dbReference type="PROSITE" id="PS51330">
    <property type="entry name" value="DHFR_2"/>
    <property type="match status" value="1"/>
</dbReference>
<evidence type="ECO:0000259" key="8">
    <source>
        <dbReference type="PROSITE" id="PS51330"/>
    </source>
</evidence>
<comment type="pathway">
    <text evidence="1">Cofactor biosynthesis; tetrahydrofolate biosynthesis; 5,6,7,8-tetrahydrofolate from 7,8-dihydrofolate: step 1/1.</text>
</comment>
<evidence type="ECO:0000256" key="6">
    <source>
        <dbReference type="ARBA" id="ARBA00023002"/>
    </source>
</evidence>
<dbReference type="Gene3D" id="3.40.430.10">
    <property type="entry name" value="Dihydrofolate Reductase, subunit A"/>
    <property type="match status" value="1"/>
</dbReference>
<keyword evidence="5" id="KW-0521">NADP</keyword>
<dbReference type="InterPro" id="IPR024072">
    <property type="entry name" value="DHFR-like_dom_sf"/>
</dbReference>
<evidence type="ECO:0000313" key="10">
    <source>
        <dbReference type="Proteomes" id="UP000807353"/>
    </source>
</evidence>
<dbReference type="InterPro" id="IPR012259">
    <property type="entry name" value="DHFR"/>
</dbReference>
<dbReference type="GO" id="GO:0006730">
    <property type="term" value="P:one-carbon metabolic process"/>
    <property type="evidence" value="ECO:0007669"/>
    <property type="project" value="UniProtKB-KW"/>
</dbReference>
<dbReference type="GO" id="GO:0050661">
    <property type="term" value="F:NADP binding"/>
    <property type="evidence" value="ECO:0007669"/>
    <property type="project" value="InterPro"/>
</dbReference>
<dbReference type="PANTHER" id="PTHR48069">
    <property type="entry name" value="DIHYDROFOLATE REDUCTASE"/>
    <property type="match status" value="1"/>
</dbReference>
<dbReference type="GO" id="GO:0004146">
    <property type="term" value="F:dihydrofolate reductase activity"/>
    <property type="evidence" value="ECO:0007669"/>
    <property type="project" value="UniProtKB-EC"/>
</dbReference>
<organism evidence="9 10">
    <name type="scientific">Collybia nuda</name>
    <dbReference type="NCBI Taxonomy" id="64659"/>
    <lineage>
        <taxon>Eukaryota</taxon>
        <taxon>Fungi</taxon>
        <taxon>Dikarya</taxon>
        <taxon>Basidiomycota</taxon>
        <taxon>Agaricomycotina</taxon>
        <taxon>Agaricomycetes</taxon>
        <taxon>Agaricomycetidae</taxon>
        <taxon>Agaricales</taxon>
        <taxon>Tricholomatineae</taxon>
        <taxon>Clitocybaceae</taxon>
        <taxon>Collybia</taxon>
    </lineage>
</organism>
<dbReference type="CDD" id="cd00209">
    <property type="entry name" value="DHFR"/>
    <property type="match status" value="1"/>
</dbReference>
<keyword evidence="4" id="KW-0554">One-carbon metabolism</keyword>
<dbReference type="EMBL" id="MU150388">
    <property type="protein sequence ID" value="KAF9457078.1"/>
    <property type="molecule type" value="Genomic_DNA"/>
</dbReference>
<dbReference type="OrthoDB" id="414698at2759"/>
<dbReference type="PANTHER" id="PTHR48069:SF3">
    <property type="entry name" value="DIHYDROFOLATE REDUCTASE"/>
    <property type="match status" value="1"/>
</dbReference>
<dbReference type="PRINTS" id="PR00070">
    <property type="entry name" value="DHFR"/>
</dbReference>
<keyword evidence="10" id="KW-1185">Reference proteome</keyword>
<dbReference type="GO" id="GO:0046655">
    <property type="term" value="P:folic acid metabolic process"/>
    <property type="evidence" value="ECO:0007669"/>
    <property type="project" value="TreeGrafter"/>
</dbReference>
<protein>
    <recommendedName>
        <fullName evidence="3">Dihydrofolate reductase</fullName>
        <ecNumber evidence="2">1.5.1.3</ecNumber>
    </recommendedName>
</protein>
<evidence type="ECO:0000256" key="7">
    <source>
        <dbReference type="RuleBase" id="RU004474"/>
    </source>
</evidence>
<evidence type="ECO:0000313" key="9">
    <source>
        <dbReference type="EMBL" id="KAF9457078.1"/>
    </source>
</evidence>
<evidence type="ECO:0000256" key="5">
    <source>
        <dbReference type="ARBA" id="ARBA00022857"/>
    </source>
</evidence>
<dbReference type="Proteomes" id="UP000807353">
    <property type="component" value="Unassembled WGS sequence"/>
</dbReference>
<name>A0A9P5XUJ8_9AGAR</name>
<dbReference type="GO" id="GO:0005739">
    <property type="term" value="C:mitochondrion"/>
    <property type="evidence" value="ECO:0007669"/>
    <property type="project" value="TreeGrafter"/>
</dbReference>
<dbReference type="GO" id="GO:0046452">
    <property type="term" value="P:dihydrofolate metabolic process"/>
    <property type="evidence" value="ECO:0007669"/>
    <property type="project" value="TreeGrafter"/>
</dbReference>
<dbReference type="InterPro" id="IPR001796">
    <property type="entry name" value="DHFR_dom"/>
</dbReference>
<feature type="domain" description="DHFR" evidence="8">
    <location>
        <begin position="3"/>
        <end position="214"/>
    </location>
</feature>
<evidence type="ECO:0000256" key="2">
    <source>
        <dbReference type="ARBA" id="ARBA00012856"/>
    </source>
</evidence>
<dbReference type="EC" id="1.5.1.3" evidence="2"/>
<gene>
    <name evidence="9" type="ORF">BDZ94DRAFT_288827</name>
</gene>
<keyword evidence="6" id="KW-0560">Oxidoreductase</keyword>
<dbReference type="Pfam" id="PF00186">
    <property type="entry name" value="DHFR_1"/>
    <property type="match status" value="1"/>
</dbReference>
<dbReference type="AlphaFoldDB" id="A0A9P5XUJ8"/>
<reference evidence="9" key="1">
    <citation type="submission" date="2020-11" db="EMBL/GenBank/DDBJ databases">
        <authorList>
            <consortium name="DOE Joint Genome Institute"/>
            <person name="Ahrendt S."/>
            <person name="Riley R."/>
            <person name="Andreopoulos W."/>
            <person name="Labutti K."/>
            <person name="Pangilinan J."/>
            <person name="Ruiz-Duenas F.J."/>
            <person name="Barrasa J.M."/>
            <person name="Sanchez-Garcia M."/>
            <person name="Camarero S."/>
            <person name="Miyauchi S."/>
            <person name="Serrano A."/>
            <person name="Linde D."/>
            <person name="Babiker R."/>
            <person name="Drula E."/>
            <person name="Ayuso-Fernandez I."/>
            <person name="Pacheco R."/>
            <person name="Padilla G."/>
            <person name="Ferreira P."/>
            <person name="Barriuso J."/>
            <person name="Kellner H."/>
            <person name="Castanera R."/>
            <person name="Alfaro M."/>
            <person name="Ramirez L."/>
            <person name="Pisabarro A.G."/>
            <person name="Kuo A."/>
            <person name="Tritt A."/>
            <person name="Lipzen A."/>
            <person name="He G."/>
            <person name="Yan M."/>
            <person name="Ng V."/>
            <person name="Cullen D."/>
            <person name="Martin F."/>
            <person name="Rosso M.-N."/>
            <person name="Henrissat B."/>
            <person name="Hibbett D."/>
            <person name="Martinez A.T."/>
            <person name="Grigoriev I.V."/>
        </authorList>
    </citation>
    <scope>NUCLEOTIDE SEQUENCE</scope>
    <source>
        <strain evidence="9">CBS 247.69</strain>
    </source>
</reference>
<evidence type="ECO:0000256" key="4">
    <source>
        <dbReference type="ARBA" id="ARBA00022563"/>
    </source>
</evidence>
<dbReference type="SUPFAM" id="SSF53597">
    <property type="entry name" value="Dihydrofolate reductase-like"/>
    <property type="match status" value="1"/>
</dbReference>
<dbReference type="GO" id="GO:0046654">
    <property type="term" value="P:tetrahydrofolate biosynthetic process"/>
    <property type="evidence" value="ECO:0007669"/>
    <property type="project" value="InterPro"/>
</dbReference>
<comment type="similarity">
    <text evidence="7">Belongs to the dihydrofolate reductase family.</text>
</comment>
<dbReference type="PROSITE" id="PS00075">
    <property type="entry name" value="DHFR_1"/>
    <property type="match status" value="1"/>
</dbReference>
<evidence type="ECO:0000256" key="3">
    <source>
        <dbReference type="ARBA" id="ARBA00018886"/>
    </source>
</evidence>
<evidence type="ECO:0000256" key="1">
    <source>
        <dbReference type="ARBA" id="ARBA00004903"/>
    </source>
</evidence>
<accession>A0A9P5XUJ8</accession>
<dbReference type="InterPro" id="IPR017925">
    <property type="entry name" value="DHFR_CS"/>
</dbReference>
<proteinExistence type="inferred from homology"/>